<evidence type="ECO:0000256" key="4">
    <source>
        <dbReference type="ARBA" id="ARBA00022989"/>
    </source>
</evidence>
<keyword evidence="5 6" id="KW-0472">Membrane</keyword>
<dbReference type="SUPFAM" id="SSF103473">
    <property type="entry name" value="MFS general substrate transporter"/>
    <property type="match status" value="1"/>
</dbReference>
<dbReference type="InterPro" id="IPR011701">
    <property type="entry name" value="MFS"/>
</dbReference>
<feature type="transmembrane region" description="Helical" evidence="6">
    <location>
        <begin position="181"/>
        <end position="199"/>
    </location>
</feature>
<evidence type="ECO:0000259" key="7">
    <source>
        <dbReference type="PROSITE" id="PS50850"/>
    </source>
</evidence>
<feature type="transmembrane region" description="Helical" evidence="6">
    <location>
        <begin position="399"/>
        <end position="418"/>
    </location>
</feature>
<feature type="transmembrane region" description="Helical" evidence="6">
    <location>
        <begin position="52"/>
        <end position="77"/>
    </location>
</feature>
<accession>L7VVX7</accession>
<dbReference type="GO" id="GO:0016020">
    <property type="term" value="C:membrane"/>
    <property type="evidence" value="ECO:0007669"/>
    <property type="project" value="UniProtKB-SubCell"/>
</dbReference>
<dbReference type="Gene3D" id="1.20.1720.10">
    <property type="entry name" value="Multidrug resistance protein D"/>
    <property type="match status" value="1"/>
</dbReference>
<dbReference type="InterPro" id="IPR020846">
    <property type="entry name" value="MFS_dom"/>
</dbReference>
<evidence type="ECO:0000256" key="2">
    <source>
        <dbReference type="ARBA" id="ARBA00022448"/>
    </source>
</evidence>
<dbReference type="PANTHER" id="PTHR42718:SF9">
    <property type="entry name" value="MAJOR FACILITATOR SUPERFAMILY MULTIDRUG TRANSPORTER MFSC"/>
    <property type="match status" value="1"/>
</dbReference>
<keyword evidence="2" id="KW-0813">Transport</keyword>
<keyword evidence="4 6" id="KW-1133">Transmembrane helix</keyword>
<feature type="domain" description="Major facilitator superfamily (MFS) profile" evidence="7">
    <location>
        <begin position="57"/>
        <end position="500"/>
    </location>
</feature>
<feature type="transmembrane region" description="Helical" evidence="6">
    <location>
        <begin position="376"/>
        <end position="393"/>
    </location>
</feature>
<dbReference type="PANTHER" id="PTHR42718">
    <property type="entry name" value="MAJOR FACILITATOR SUPERFAMILY MULTIDRUG TRANSPORTER MFSC"/>
    <property type="match status" value="1"/>
</dbReference>
<protein>
    <submittedName>
        <fullName evidence="8">Putative efflux membrane protein</fullName>
    </submittedName>
</protein>
<sequence>MPSRRLPDNSDDRDDPISALTIDAPGVDEESSVPWPLILQRRAARRAGGSGGYPWVVTATVLFGTFWVASTITILAVSRPQIAADLGASVESLVWLISGPTIALALTGTTAGKLGDIHGHRRMFLGGLAVSTLFVVASALAWSGPSLILFRVLAATAGAATGPSSLAIINGLFDREDRSKALGFWSLVVAGGPVVGLVVGGPLVESIGWRMIFWAQAPLLALSVVIAWFVVPETPRRDGIHFDLRGQAVLFVLLGWLLLGIDRGAAWGFTSPWVVMAFVLFALSTWWFVRVERAQPHPLIPMAWFGRPGFAVPVFVSFFMQFGYMGGFTLTPKLLAEVSDMGAEAISLMMIPRPLTFALAGPVAGMLSARIRTRTAIVVGMGSLVVSMLLFAQTSPSPVVWVVVAALTLSGIGVGSSLPRLSASVANSVEDVDLGVAGATQQLMAQIGTTVGINLLETIQVATLDAGTALADSYRVAYCVGAGVSGVGLVVALRLREGARPVDP</sequence>
<dbReference type="PROSITE" id="PS50850">
    <property type="entry name" value="MFS"/>
    <property type="match status" value="1"/>
</dbReference>
<comment type="subcellular location">
    <subcellularLocation>
        <location evidence="1">Membrane</location>
        <topology evidence="1">Multi-pass membrane protein</topology>
    </subcellularLocation>
</comment>
<organism evidence="8">
    <name type="scientific">uncultured bacterium A1Q1_fos_568</name>
    <dbReference type="NCBI Taxonomy" id="1256586"/>
    <lineage>
        <taxon>Bacteria</taxon>
        <taxon>environmental samples</taxon>
    </lineage>
</organism>
<evidence type="ECO:0000256" key="1">
    <source>
        <dbReference type="ARBA" id="ARBA00004141"/>
    </source>
</evidence>
<evidence type="ECO:0000256" key="3">
    <source>
        <dbReference type="ARBA" id="ARBA00022692"/>
    </source>
</evidence>
<dbReference type="AlphaFoldDB" id="L7VVX7"/>
<evidence type="ECO:0000313" key="8">
    <source>
        <dbReference type="EMBL" id="AGC71198.1"/>
    </source>
</evidence>
<dbReference type="EMBL" id="JX649865">
    <property type="protein sequence ID" value="AGC71198.1"/>
    <property type="molecule type" value="Genomic_DNA"/>
</dbReference>
<keyword evidence="3 6" id="KW-0812">Transmembrane</keyword>
<dbReference type="GO" id="GO:0022857">
    <property type="term" value="F:transmembrane transporter activity"/>
    <property type="evidence" value="ECO:0007669"/>
    <property type="project" value="InterPro"/>
</dbReference>
<evidence type="ECO:0000256" key="6">
    <source>
        <dbReference type="SAM" id="Phobius"/>
    </source>
</evidence>
<feature type="transmembrane region" description="Helical" evidence="6">
    <location>
        <begin position="211"/>
        <end position="230"/>
    </location>
</feature>
<feature type="transmembrane region" description="Helical" evidence="6">
    <location>
        <begin position="265"/>
        <end position="289"/>
    </location>
</feature>
<feature type="transmembrane region" description="Helical" evidence="6">
    <location>
        <begin position="123"/>
        <end position="142"/>
    </location>
</feature>
<proteinExistence type="predicted"/>
<evidence type="ECO:0000256" key="5">
    <source>
        <dbReference type="ARBA" id="ARBA00023136"/>
    </source>
</evidence>
<name>L7VVX7_9BACT</name>
<reference evidence="8" key="1">
    <citation type="submission" date="2012-09" db="EMBL/GenBank/DDBJ databases">
        <title>Metagenomic Characterization of a Microbial Community in Wastewater Detects High Levels of Antibiotic Resistance.</title>
        <authorList>
            <person name="Abrams M."/>
            <person name="Caldwell A."/>
            <person name="Vandaei E."/>
            <person name="Lee W."/>
            <person name="Perrott J."/>
            <person name="Khan S.Y."/>
            <person name="Ta J."/>
            <person name="Romero D."/>
            <person name="Nguyen V."/>
            <person name="Pourmand N."/>
            <person name="Ouverney C.C."/>
        </authorList>
    </citation>
    <scope>NUCLEOTIDE SEQUENCE</scope>
</reference>
<feature type="transmembrane region" description="Helical" evidence="6">
    <location>
        <begin position="310"/>
        <end position="330"/>
    </location>
</feature>
<dbReference type="CDD" id="cd17321">
    <property type="entry name" value="MFS_MMR_MDR_like"/>
    <property type="match status" value="1"/>
</dbReference>
<feature type="transmembrane region" description="Helical" evidence="6">
    <location>
        <begin position="92"/>
        <end position="111"/>
    </location>
</feature>
<dbReference type="Pfam" id="PF07690">
    <property type="entry name" value="MFS_1"/>
    <property type="match status" value="1"/>
</dbReference>
<feature type="transmembrane region" description="Helical" evidence="6">
    <location>
        <begin position="148"/>
        <end position="169"/>
    </location>
</feature>
<dbReference type="InterPro" id="IPR036259">
    <property type="entry name" value="MFS_trans_sf"/>
</dbReference>
<feature type="transmembrane region" description="Helical" evidence="6">
    <location>
        <begin position="242"/>
        <end position="259"/>
    </location>
</feature>
<dbReference type="Gene3D" id="1.20.1250.20">
    <property type="entry name" value="MFS general substrate transporter like domains"/>
    <property type="match status" value="1"/>
</dbReference>
<feature type="transmembrane region" description="Helical" evidence="6">
    <location>
        <begin position="350"/>
        <end position="369"/>
    </location>
</feature>